<evidence type="ECO:0000256" key="6">
    <source>
        <dbReference type="ARBA" id="ARBA00022729"/>
    </source>
</evidence>
<name>A0A0K6G6Z6_9AGAM</name>
<feature type="domain" description="Rhamnogalacturonase B N-terminal" evidence="12">
    <location>
        <begin position="14"/>
        <end position="157"/>
    </location>
</feature>
<dbReference type="InterPro" id="IPR015364">
    <property type="entry name" value="RhgB_N"/>
</dbReference>
<dbReference type="AlphaFoldDB" id="A0A0K6G6Z6"/>
<gene>
    <name evidence="15" type="ORF">RSOLAG22IIIB_05470</name>
</gene>
<keyword evidence="10" id="KW-0961">Cell wall biogenesis/degradation</keyword>
<dbReference type="Proteomes" id="UP000044841">
    <property type="component" value="Unassembled WGS sequence"/>
</dbReference>
<evidence type="ECO:0000256" key="4">
    <source>
        <dbReference type="ARBA" id="ARBA00012437"/>
    </source>
</evidence>
<dbReference type="InterPro" id="IPR016590">
    <property type="entry name" value="Rhamnogalacturonase_B"/>
</dbReference>
<dbReference type="InterPro" id="IPR029411">
    <property type="entry name" value="RG-lyase_III"/>
</dbReference>
<reference evidence="15 16" key="1">
    <citation type="submission" date="2015-07" db="EMBL/GenBank/DDBJ databases">
        <authorList>
            <person name="Noorani M."/>
        </authorList>
    </citation>
    <scope>NUCLEOTIDE SEQUENCE [LARGE SCALE GENOMIC DNA]</scope>
    <source>
        <strain evidence="15">BBA 69670</strain>
    </source>
</reference>
<comment type="subcellular location">
    <subcellularLocation>
        <location evidence="2">Secreted</location>
    </subcellularLocation>
</comment>
<dbReference type="EMBL" id="CYGV01001423">
    <property type="protein sequence ID" value="CUA74240.1"/>
    <property type="molecule type" value="Genomic_DNA"/>
</dbReference>
<dbReference type="SUPFAM" id="SSF49452">
    <property type="entry name" value="Starch-binding domain-like"/>
    <property type="match status" value="1"/>
</dbReference>
<keyword evidence="5" id="KW-0964">Secreted</keyword>
<dbReference type="SUPFAM" id="SSF49785">
    <property type="entry name" value="Galactose-binding domain-like"/>
    <property type="match status" value="1"/>
</dbReference>
<evidence type="ECO:0000259" key="12">
    <source>
        <dbReference type="Pfam" id="PF09284"/>
    </source>
</evidence>
<dbReference type="GO" id="GO:0005576">
    <property type="term" value="C:extracellular region"/>
    <property type="evidence" value="ECO:0007669"/>
    <property type="project" value="UniProtKB-SubCell"/>
</dbReference>
<dbReference type="PANTHER" id="PTHR36574">
    <property type="entry name" value="RHAMNOGALACTURONATE LYASE-RELATED"/>
    <property type="match status" value="1"/>
</dbReference>
<keyword evidence="11" id="KW-0624">Polysaccharide degradation</keyword>
<accession>A0A0K6G6Z6</accession>
<evidence type="ECO:0000259" key="14">
    <source>
        <dbReference type="Pfam" id="PF14686"/>
    </source>
</evidence>
<dbReference type="Pfam" id="PF14683">
    <property type="entry name" value="CBM-like"/>
    <property type="match status" value="1"/>
</dbReference>
<dbReference type="GO" id="GO:0045490">
    <property type="term" value="P:pectin catabolic process"/>
    <property type="evidence" value="ECO:0007669"/>
    <property type="project" value="TreeGrafter"/>
</dbReference>
<evidence type="ECO:0000256" key="11">
    <source>
        <dbReference type="ARBA" id="ARBA00023326"/>
    </source>
</evidence>
<keyword evidence="7" id="KW-1015">Disulfide bond</keyword>
<dbReference type="Pfam" id="PF14686">
    <property type="entry name" value="fn3_3"/>
    <property type="match status" value="1"/>
</dbReference>
<dbReference type="Gene3D" id="2.60.120.260">
    <property type="entry name" value="Galactose-binding domain-like"/>
    <property type="match status" value="2"/>
</dbReference>
<dbReference type="InterPro" id="IPR011013">
    <property type="entry name" value="Gal_mutarotase_sf_dom"/>
</dbReference>
<evidence type="ECO:0000313" key="15">
    <source>
        <dbReference type="EMBL" id="CUA74240.1"/>
    </source>
</evidence>
<evidence type="ECO:0000256" key="1">
    <source>
        <dbReference type="ARBA" id="ARBA00001324"/>
    </source>
</evidence>
<dbReference type="Gene3D" id="2.70.98.10">
    <property type="match status" value="2"/>
</dbReference>
<dbReference type="InterPro" id="IPR014718">
    <property type="entry name" value="GH-type_carb-bd"/>
</dbReference>
<keyword evidence="6" id="KW-0732">Signal</keyword>
<dbReference type="PANTHER" id="PTHR36574:SF1">
    <property type="entry name" value="RHAMNOGALACTURONATE LYASE-RELATED"/>
    <property type="match status" value="1"/>
</dbReference>
<dbReference type="EC" id="4.2.2.23" evidence="4"/>
<organism evidence="15 16">
    <name type="scientific">Rhizoctonia solani</name>
    <dbReference type="NCBI Taxonomy" id="456999"/>
    <lineage>
        <taxon>Eukaryota</taxon>
        <taxon>Fungi</taxon>
        <taxon>Dikarya</taxon>
        <taxon>Basidiomycota</taxon>
        <taxon>Agaricomycotina</taxon>
        <taxon>Agaricomycetes</taxon>
        <taxon>Cantharellales</taxon>
        <taxon>Ceratobasidiaceae</taxon>
        <taxon>Rhizoctonia</taxon>
    </lineage>
</organism>
<evidence type="ECO:0000256" key="3">
    <source>
        <dbReference type="ARBA" id="ARBA00010418"/>
    </source>
</evidence>
<dbReference type="InterPro" id="IPR008979">
    <property type="entry name" value="Galactose-bd-like_sf"/>
</dbReference>
<evidence type="ECO:0000256" key="7">
    <source>
        <dbReference type="ARBA" id="ARBA00023157"/>
    </source>
</evidence>
<proteinExistence type="inferred from homology"/>
<keyword evidence="9" id="KW-0119">Carbohydrate metabolism</keyword>
<evidence type="ECO:0000313" key="16">
    <source>
        <dbReference type="Proteomes" id="UP000044841"/>
    </source>
</evidence>
<feature type="domain" description="Rhamnogalacturonase B N-terminal" evidence="12">
    <location>
        <begin position="158"/>
        <end position="212"/>
    </location>
</feature>
<sequence length="367" mass="39282">MRVVMLMPGSLNVVRTSNGDIISLKYNGQECQDQSKFTHISSGLRSATVASNVSGDYATATIKTATLTQYYVAVKGQSTIYIGTYITAEPTIGELRFIARLNKSVLSQGPQRSEVAGGSIIEGKDVMTVNGQTRSKFYSSVRFINNGVYGVNGSGIGTSQQEVYFYMNSGHMKTEEFRTGFFGPYALVFNSSGTPPSTTPDTSFFAKLGLTGYVAASDRGTVTGSCCPVWSMVSSGNYTLSEVNPGTYTATLFKEDLSVGTGTVTVSAGKTATLDIKSAEDIQSTLWQIGVPDGTPAGFLNADKITSMHPFTFLSLPLDSYCISVDYPIPAGTLVEGLNTFAITVINGNSVKWFLSANIMYDSVELY</sequence>
<dbReference type="GO" id="GO:0102210">
    <property type="term" value="F:rhamnogalacturonan endolyase activity"/>
    <property type="evidence" value="ECO:0007669"/>
    <property type="project" value="UniProtKB-EC"/>
</dbReference>
<evidence type="ECO:0000256" key="2">
    <source>
        <dbReference type="ARBA" id="ARBA00004613"/>
    </source>
</evidence>
<keyword evidence="8 15" id="KW-0456">Lyase</keyword>
<protein>
    <recommendedName>
        <fullName evidence="4">rhamnogalacturonan endolyase</fullName>
        <ecNumber evidence="4">4.2.2.23</ecNumber>
    </recommendedName>
</protein>
<evidence type="ECO:0000256" key="9">
    <source>
        <dbReference type="ARBA" id="ARBA00023277"/>
    </source>
</evidence>
<dbReference type="Gene3D" id="2.60.40.1120">
    <property type="entry name" value="Carboxypeptidase-like, regulatory domain"/>
    <property type="match status" value="1"/>
</dbReference>
<evidence type="ECO:0000259" key="13">
    <source>
        <dbReference type="Pfam" id="PF14683"/>
    </source>
</evidence>
<comment type="similarity">
    <text evidence="3">Belongs to the polysaccharide lyase 4 family.</text>
</comment>
<feature type="domain" description="Rhamnogalacturonan lyase" evidence="14">
    <location>
        <begin position="233"/>
        <end position="274"/>
    </location>
</feature>
<dbReference type="InterPro" id="IPR013784">
    <property type="entry name" value="Carb-bd-like_fold"/>
</dbReference>
<dbReference type="GO" id="GO:0030246">
    <property type="term" value="F:carbohydrate binding"/>
    <property type="evidence" value="ECO:0007669"/>
    <property type="project" value="InterPro"/>
</dbReference>
<dbReference type="InterPro" id="IPR029413">
    <property type="entry name" value="RG-lyase_II"/>
</dbReference>
<feature type="domain" description="Rhamnogalacturonan lyase" evidence="13">
    <location>
        <begin position="285"/>
        <end position="310"/>
    </location>
</feature>
<comment type="catalytic activity">
    <reaction evidence="1">
        <text>Endotype eliminative cleavage of L-alpha-rhamnopyranosyl-(1-&gt;4)-alpha-D-galactopyranosyluronic acid bonds of rhamnogalacturonan I domains in ramified hairy regions of pectin leaving L-rhamnopyranose at the reducing end and 4-deoxy-4,5-unsaturated D-galactopyranosyluronic acid at the non-reducing end.</text>
        <dbReference type="EC" id="4.2.2.23"/>
    </reaction>
</comment>
<evidence type="ECO:0000256" key="8">
    <source>
        <dbReference type="ARBA" id="ARBA00023239"/>
    </source>
</evidence>
<evidence type="ECO:0000256" key="5">
    <source>
        <dbReference type="ARBA" id="ARBA00022525"/>
    </source>
</evidence>
<dbReference type="GO" id="GO:0071555">
    <property type="term" value="P:cell wall organization"/>
    <property type="evidence" value="ECO:0007669"/>
    <property type="project" value="UniProtKB-KW"/>
</dbReference>
<dbReference type="SUPFAM" id="SSF74650">
    <property type="entry name" value="Galactose mutarotase-like"/>
    <property type="match status" value="1"/>
</dbReference>
<evidence type="ECO:0000256" key="10">
    <source>
        <dbReference type="ARBA" id="ARBA00023316"/>
    </source>
</evidence>
<dbReference type="Pfam" id="PF09284">
    <property type="entry name" value="RhgB_N"/>
    <property type="match status" value="2"/>
</dbReference>
<keyword evidence="16" id="KW-1185">Reference proteome</keyword>